<gene>
    <name evidence="2" type="ORF">A4U43_C01F20750</name>
</gene>
<dbReference type="AlphaFoldDB" id="A0A5P1FQX1"/>
<dbReference type="Gramene" id="ONK80696">
    <property type="protein sequence ID" value="ONK80696"/>
    <property type="gene ID" value="A4U43_C01F20750"/>
</dbReference>
<proteinExistence type="predicted"/>
<keyword evidence="3" id="KW-1185">Reference proteome</keyword>
<dbReference type="EMBL" id="CM007381">
    <property type="protein sequence ID" value="ONK80696.1"/>
    <property type="molecule type" value="Genomic_DNA"/>
</dbReference>
<protein>
    <submittedName>
        <fullName evidence="2">Uncharacterized protein</fullName>
    </submittedName>
</protein>
<sequence length="115" mass="12791">MVARNLTGVSLKEEEGKGLEGKVWGVIGASVASSADGVGVERGRREGLRGTEAYEKPSMLNEAYEQELISLGVDMKAIKVDIEKKVAEQKQEREKKDEEPQKEIERKDEAEKEDD</sequence>
<dbReference type="Proteomes" id="UP000243459">
    <property type="component" value="Chromosome 1"/>
</dbReference>
<evidence type="ECO:0000313" key="2">
    <source>
        <dbReference type="EMBL" id="ONK80696.1"/>
    </source>
</evidence>
<evidence type="ECO:0000256" key="1">
    <source>
        <dbReference type="SAM" id="MobiDB-lite"/>
    </source>
</evidence>
<accession>A0A5P1FQX1</accession>
<reference evidence="3" key="1">
    <citation type="journal article" date="2017" name="Nat. Commun.">
        <title>The asparagus genome sheds light on the origin and evolution of a young Y chromosome.</title>
        <authorList>
            <person name="Harkess A."/>
            <person name="Zhou J."/>
            <person name="Xu C."/>
            <person name="Bowers J.E."/>
            <person name="Van der Hulst R."/>
            <person name="Ayyampalayam S."/>
            <person name="Mercati F."/>
            <person name="Riccardi P."/>
            <person name="McKain M.R."/>
            <person name="Kakrana A."/>
            <person name="Tang H."/>
            <person name="Ray J."/>
            <person name="Groenendijk J."/>
            <person name="Arikit S."/>
            <person name="Mathioni S.M."/>
            <person name="Nakano M."/>
            <person name="Shan H."/>
            <person name="Telgmann-Rauber A."/>
            <person name="Kanno A."/>
            <person name="Yue Z."/>
            <person name="Chen H."/>
            <person name="Li W."/>
            <person name="Chen Y."/>
            <person name="Xu X."/>
            <person name="Zhang Y."/>
            <person name="Luo S."/>
            <person name="Chen H."/>
            <person name="Gao J."/>
            <person name="Mao Z."/>
            <person name="Pires J.C."/>
            <person name="Luo M."/>
            <person name="Kudrna D."/>
            <person name="Wing R.A."/>
            <person name="Meyers B.C."/>
            <person name="Yi K."/>
            <person name="Kong H."/>
            <person name="Lavrijsen P."/>
            <person name="Sunseri F."/>
            <person name="Falavigna A."/>
            <person name="Ye Y."/>
            <person name="Leebens-Mack J.H."/>
            <person name="Chen G."/>
        </authorList>
    </citation>
    <scope>NUCLEOTIDE SEQUENCE [LARGE SCALE GENOMIC DNA]</scope>
    <source>
        <strain evidence="3">cv. DH0086</strain>
    </source>
</reference>
<name>A0A5P1FQX1_ASPOF</name>
<organism evidence="2 3">
    <name type="scientific">Asparagus officinalis</name>
    <name type="common">Garden asparagus</name>
    <dbReference type="NCBI Taxonomy" id="4686"/>
    <lineage>
        <taxon>Eukaryota</taxon>
        <taxon>Viridiplantae</taxon>
        <taxon>Streptophyta</taxon>
        <taxon>Embryophyta</taxon>
        <taxon>Tracheophyta</taxon>
        <taxon>Spermatophyta</taxon>
        <taxon>Magnoliopsida</taxon>
        <taxon>Liliopsida</taxon>
        <taxon>Asparagales</taxon>
        <taxon>Asparagaceae</taxon>
        <taxon>Asparagoideae</taxon>
        <taxon>Asparagus</taxon>
    </lineage>
</organism>
<feature type="region of interest" description="Disordered" evidence="1">
    <location>
        <begin position="87"/>
        <end position="115"/>
    </location>
</feature>
<evidence type="ECO:0000313" key="3">
    <source>
        <dbReference type="Proteomes" id="UP000243459"/>
    </source>
</evidence>